<dbReference type="PANTHER" id="PTHR33169">
    <property type="entry name" value="PADR-FAMILY TRANSCRIPTIONAL REGULATOR"/>
    <property type="match status" value="1"/>
</dbReference>
<dbReference type="InterPro" id="IPR036388">
    <property type="entry name" value="WH-like_DNA-bd_sf"/>
</dbReference>
<dbReference type="Gene3D" id="1.10.10.10">
    <property type="entry name" value="Winged helix-like DNA-binding domain superfamily/Winged helix DNA-binding domain"/>
    <property type="match status" value="1"/>
</dbReference>
<dbReference type="Pfam" id="PF03551">
    <property type="entry name" value="PadR"/>
    <property type="match status" value="1"/>
</dbReference>
<dbReference type="SUPFAM" id="SSF46785">
    <property type="entry name" value="Winged helix' DNA-binding domain"/>
    <property type="match status" value="1"/>
</dbReference>
<dbReference type="AlphaFoldDB" id="A0A1H1ZRU1"/>
<gene>
    <name evidence="2" type="ORF">SAMN05444158_5612</name>
</gene>
<sequence length="100" mass="11727">MKFNDLLTGFIRLHILHHAAEQEIYGQWMIDELARHGYRLSPGTLYPMLHAMERKGYLTSRVQREGRVGRKLYKATRLGKQGLTLAKVRVREFTGEAMRR</sequence>
<dbReference type="InterPro" id="IPR052509">
    <property type="entry name" value="Metal_resp_DNA-bind_regulator"/>
</dbReference>
<evidence type="ECO:0000313" key="2">
    <source>
        <dbReference type="EMBL" id="SDT36122.1"/>
    </source>
</evidence>
<keyword evidence="3" id="KW-1185">Reference proteome</keyword>
<dbReference type="EMBL" id="LT629750">
    <property type="protein sequence ID" value="SDT36122.1"/>
    <property type="molecule type" value="Genomic_DNA"/>
</dbReference>
<dbReference type="InterPro" id="IPR005149">
    <property type="entry name" value="Tscrpt_reg_PadR_N"/>
</dbReference>
<evidence type="ECO:0000259" key="1">
    <source>
        <dbReference type="Pfam" id="PF03551"/>
    </source>
</evidence>
<accession>A0A1H1ZRU1</accession>
<feature type="domain" description="Transcription regulator PadR N-terminal" evidence="1">
    <location>
        <begin position="15"/>
        <end position="83"/>
    </location>
</feature>
<protein>
    <submittedName>
        <fullName evidence="2">Transcriptional regulator, PadR family</fullName>
    </submittedName>
</protein>
<dbReference type="RefSeq" id="WP_146689627.1">
    <property type="nucleotide sequence ID" value="NZ_LT629750.1"/>
</dbReference>
<dbReference type="Proteomes" id="UP000243904">
    <property type="component" value="Chromosome I"/>
</dbReference>
<reference evidence="3" key="1">
    <citation type="submission" date="2016-10" db="EMBL/GenBank/DDBJ databases">
        <authorList>
            <person name="Varghese N."/>
            <person name="Submissions S."/>
        </authorList>
    </citation>
    <scope>NUCLEOTIDE SEQUENCE [LARGE SCALE GENOMIC DNA]</scope>
    <source>
        <strain evidence="3">GAS369</strain>
    </source>
</reference>
<dbReference type="PANTHER" id="PTHR33169:SF14">
    <property type="entry name" value="TRANSCRIPTIONAL REGULATOR RV3488"/>
    <property type="match status" value="1"/>
</dbReference>
<name>A0A1H1ZRU1_9BRAD</name>
<dbReference type="InterPro" id="IPR036390">
    <property type="entry name" value="WH_DNA-bd_sf"/>
</dbReference>
<organism evidence="2 3">
    <name type="scientific">Bradyrhizobium canariense</name>
    <dbReference type="NCBI Taxonomy" id="255045"/>
    <lineage>
        <taxon>Bacteria</taxon>
        <taxon>Pseudomonadati</taxon>
        <taxon>Pseudomonadota</taxon>
        <taxon>Alphaproteobacteria</taxon>
        <taxon>Hyphomicrobiales</taxon>
        <taxon>Nitrobacteraceae</taxon>
        <taxon>Bradyrhizobium</taxon>
    </lineage>
</organism>
<proteinExistence type="predicted"/>
<evidence type="ECO:0000313" key="3">
    <source>
        <dbReference type="Proteomes" id="UP000243904"/>
    </source>
</evidence>